<dbReference type="Pfam" id="PF12796">
    <property type="entry name" value="Ank_2"/>
    <property type="match status" value="1"/>
</dbReference>
<dbReference type="PROSITE" id="PS50088">
    <property type="entry name" value="ANK_REPEAT"/>
    <property type="match status" value="1"/>
</dbReference>
<dbReference type="InterPro" id="IPR036770">
    <property type="entry name" value="Ankyrin_rpt-contain_sf"/>
</dbReference>
<evidence type="ECO:0000256" key="2">
    <source>
        <dbReference type="ARBA" id="ARBA00023043"/>
    </source>
</evidence>
<evidence type="ECO:0000256" key="1">
    <source>
        <dbReference type="ARBA" id="ARBA00022737"/>
    </source>
</evidence>
<reference evidence="5" key="1">
    <citation type="submission" date="2021-01" db="EMBL/GenBank/DDBJ databases">
        <authorList>
            <person name="Corre E."/>
            <person name="Pelletier E."/>
            <person name="Niang G."/>
            <person name="Scheremetjew M."/>
            <person name="Finn R."/>
            <person name="Kale V."/>
            <person name="Holt S."/>
            <person name="Cochrane G."/>
            <person name="Meng A."/>
            <person name="Brown T."/>
            <person name="Cohen L."/>
        </authorList>
    </citation>
    <scope>NUCLEOTIDE SEQUENCE</scope>
    <source>
        <strain evidence="5">CCMP826</strain>
    </source>
</reference>
<dbReference type="PANTHER" id="PTHR24171">
    <property type="entry name" value="ANKYRIN REPEAT DOMAIN-CONTAINING PROTEIN 39-RELATED"/>
    <property type="match status" value="1"/>
</dbReference>
<dbReference type="InterPro" id="IPR002110">
    <property type="entry name" value="Ankyrin_rpt"/>
</dbReference>
<dbReference type="EMBL" id="HBGV01017871">
    <property type="protein sequence ID" value="CAD9514584.1"/>
    <property type="molecule type" value="Transcribed_RNA"/>
</dbReference>
<dbReference type="SMART" id="SM00248">
    <property type="entry name" value="ANK"/>
    <property type="match status" value="2"/>
</dbReference>
<dbReference type="SUPFAM" id="SSF48403">
    <property type="entry name" value="Ankyrin repeat"/>
    <property type="match status" value="1"/>
</dbReference>
<dbReference type="Gene3D" id="1.25.40.20">
    <property type="entry name" value="Ankyrin repeat-containing domain"/>
    <property type="match status" value="1"/>
</dbReference>
<dbReference type="AlphaFoldDB" id="A0A7S2IC66"/>
<keyword evidence="2 3" id="KW-0040">ANK repeat</keyword>
<organism evidence="5">
    <name type="scientific">Helicotheca tamesis</name>
    <dbReference type="NCBI Taxonomy" id="374047"/>
    <lineage>
        <taxon>Eukaryota</taxon>
        <taxon>Sar</taxon>
        <taxon>Stramenopiles</taxon>
        <taxon>Ochrophyta</taxon>
        <taxon>Bacillariophyta</taxon>
        <taxon>Mediophyceae</taxon>
        <taxon>Lithodesmiophycidae</taxon>
        <taxon>Lithodesmiales</taxon>
        <taxon>Lithodesmiaceae</taxon>
        <taxon>Helicotheca</taxon>
    </lineage>
</organism>
<keyword evidence="1" id="KW-0677">Repeat</keyword>
<evidence type="ECO:0000256" key="3">
    <source>
        <dbReference type="PROSITE-ProRule" id="PRU00023"/>
    </source>
</evidence>
<feature type="region of interest" description="Disordered" evidence="4">
    <location>
        <begin position="38"/>
        <end position="69"/>
    </location>
</feature>
<sequence length="247" mass="28195">MTATIQLTPFRGLSRGVYSNMPPTTQISKKRILCSTQNQEPRKVRRIASSPFASEKAPDTPIGQSSEPMEPQKMILSSLASQGHIVSSQMSLDLKNFFIERTEEQMETYAQAAEAVRSKNFDALRKMHEEGLSLQCSNRFGESLIHMACRRGLTDVVAFLISDAGVSIRVRDDYGRTPLHDACWTCEPNLELMDLLIKECPDLLLIEDKRGHNPFDYVRKEHWGIWNRFLEQRMDLLCPKHLPTSKQ</sequence>
<proteinExistence type="predicted"/>
<evidence type="ECO:0000256" key="4">
    <source>
        <dbReference type="SAM" id="MobiDB-lite"/>
    </source>
</evidence>
<feature type="repeat" description="ANK" evidence="3">
    <location>
        <begin position="140"/>
        <end position="173"/>
    </location>
</feature>
<protein>
    <submittedName>
        <fullName evidence="5">Uncharacterized protein</fullName>
    </submittedName>
</protein>
<gene>
    <name evidence="5" type="ORF">HTAM1171_LOCUS11039</name>
</gene>
<evidence type="ECO:0000313" key="5">
    <source>
        <dbReference type="EMBL" id="CAD9514584.1"/>
    </source>
</evidence>
<accession>A0A7S2IC66</accession>
<name>A0A7S2IC66_9STRA</name>